<sequence>ILETENEKLKLALAESNVNLKYVEEETTKLETKMTVALEKVASKSTATDLKLAFQNISILTDVNNSMAILKLSITGSDDSKFLNLESRDEFTQCGVISLSHGMRDQSNLGTAVLDRLKNIETALQQKHLKDDHSELFAEMLPLPTIKNFKKFDDELNKPWIKKYLVYDLESPGDGDLSNNLESPDTNPDLLNSVHTSNTTSQTKRLEYPEQYFKFHKCGIKPGNSLYQCMVGDCQSKEKILSTTDNSRGNLRKHIMTCHGNSLEEFSRLCKEIDVKSSGKSISATAPPHKEPTQLKLSFEGYPRALTQALLDSYVVDYICDAFLPVYHTERKDFR</sequence>
<dbReference type="EMBL" id="LRGB01000039">
    <property type="protein sequence ID" value="KZS21223.1"/>
    <property type="molecule type" value="Genomic_DNA"/>
</dbReference>
<keyword evidence="3" id="KW-1185">Reference proteome</keyword>
<feature type="non-terminal residue" evidence="2">
    <location>
        <position position="335"/>
    </location>
</feature>
<proteinExistence type="predicted"/>
<feature type="non-terminal residue" evidence="2">
    <location>
        <position position="1"/>
    </location>
</feature>
<gene>
    <name evidence="2" type="ORF">APZ42_011893</name>
</gene>
<feature type="region of interest" description="Disordered" evidence="1">
    <location>
        <begin position="176"/>
        <end position="203"/>
    </location>
</feature>
<accession>A0A162SEG5</accession>
<protein>
    <submittedName>
        <fullName evidence="2">Uncharacterized protein</fullName>
    </submittedName>
</protein>
<dbReference type="OrthoDB" id="6382070at2759"/>
<dbReference type="Proteomes" id="UP000076858">
    <property type="component" value="Unassembled WGS sequence"/>
</dbReference>
<name>A0A162SEG5_9CRUS</name>
<evidence type="ECO:0000313" key="2">
    <source>
        <dbReference type="EMBL" id="KZS21223.1"/>
    </source>
</evidence>
<organism evidence="2 3">
    <name type="scientific">Daphnia magna</name>
    <dbReference type="NCBI Taxonomy" id="35525"/>
    <lineage>
        <taxon>Eukaryota</taxon>
        <taxon>Metazoa</taxon>
        <taxon>Ecdysozoa</taxon>
        <taxon>Arthropoda</taxon>
        <taxon>Crustacea</taxon>
        <taxon>Branchiopoda</taxon>
        <taxon>Diplostraca</taxon>
        <taxon>Cladocera</taxon>
        <taxon>Anomopoda</taxon>
        <taxon>Daphniidae</taxon>
        <taxon>Daphnia</taxon>
    </lineage>
</organism>
<comment type="caution">
    <text evidence="2">The sequence shown here is derived from an EMBL/GenBank/DDBJ whole genome shotgun (WGS) entry which is preliminary data.</text>
</comment>
<evidence type="ECO:0000313" key="3">
    <source>
        <dbReference type="Proteomes" id="UP000076858"/>
    </source>
</evidence>
<feature type="compositionally biased region" description="Polar residues" evidence="1">
    <location>
        <begin position="177"/>
        <end position="203"/>
    </location>
</feature>
<evidence type="ECO:0000256" key="1">
    <source>
        <dbReference type="SAM" id="MobiDB-lite"/>
    </source>
</evidence>
<reference evidence="2 3" key="1">
    <citation type="submission" date="2016-03" db="EMBL/GenBank/DDBJ databases">
        <title>EvidentialGene: Evidence-directed Construction of Genes on Genomes.</title>
        <authorList>
            <person name="Gilbert D.G."/>
            <person name="Choi J.-H."/>
            <person name="Mockaitis K."/>
            <person name="Colbourne J."/>
            <person name="Pfrender M."/>
        </authorList>
    </citation>
    <scope>NUCLEOTIDE SEQUENCE [LARGE SCALE GENOMIC DNA]</scope>
    <source>
        <strain evidence="2 3">Xinb3</strain>
        <tissue evidence="2">Complete organism</tissue>
    </source>
</reference>
<dbReference type="AlphaFoldDB" id="A0A162SEG5"/>